<dbReference type="AlphaFoldDB" id="A0A5S5BE30"/>
<reference evidence="1 2" key="1">
    <citation type="submission" date="2019-07" db="EMBL/GenBank/DDBJ databases">
        <title>Deep subsurface shale carbon reservoir microbial communities from Ohio and West Virginia, USA.</title>
        <authorList>
            <person name="Wrighton K."/>
        </authorList>
    </citation>
    <scope>NUCLEOTIDE SEQUENCE [LARGE SCALE GENOMIC DNA]</scope>
    <source>
        <strain evidence="1 2">NP_8Ht</strain>
    </source>
</reference>
<dbReference type="InterPro" id="IPR025358">
    <property type="entry name" value="DUF4262"/>
</dbReference>
<comment type="caution">
    <text evidence="1">The sequence shown here is derived from an EMBL/GenBank/DDBJ whole genome shotgun (WGS) entry which is preliminary data.</text>
</comment>
<dbReference type="Proteomes" id="UP000324282">
    <property type="component" value="Unassembled WGS sequence"/>
</dbReference>
<accession>A0A5S5BE30</accession>
<evidence type="ECO:0000313" key="1">
    <source>
        <dbReference type="EMBL" id="TYP65315.1"/>
    </source>
</evidence>
<protein>
    <submittedName>
        <fullName evidence="1">Uncharacterized protein DUF4262</fullName>
    </submittedName>
</protein>
<proteinExistence type="predicted"/>
<gene>
    <name evidence="1" type="ORF">A9A72_122443</name>
</gene>
<sequence>MRSDHIFRDIEQSVRLVGFHILGIEDAETGLPLFVYTVGMARLQLPDVISFGVRHDSIAPALNTIVLS</sequence>
<dbReference type="EMBL" id="VNHQ01000012">
    <property type="protein sequence ID" value="TYP65315.1"/>
    <property type="molecule type" value="Genomic_DNA"/>
</dbReference>
<organism evidence="1 2">
    <name type="scientific">Stutzerimonas stutzeri</name>
    <name type="common">Pseudomonas stutzeri</name>
    <dbReference type="NCBI Taxonomy" id="316"/>
    <lineage>
        <taxon>Bacteria</taxon>
        <taxon>Pseudomonadati</taxon>
        <taxon>Pseudomonadota</taxon>
        <taxon>Gammaproteobacteria</taxon>
        <taxon>Pseudomonadales</taxon>
        <taxon>Pseudomonadaceae</taxon>
        <taxon>Stutzerimonas</taxon>
    </lineage>
</organism>
<dbReference type="RefSeq" id="WP_148924732.1">
    <property type="nucleotide sequence ID" value="NZ_VNHQ01000012.1"/>
</dbReference>
<evidence type="ECO:0000313" key="2">
    <source>
        <dbReference type="Proteomes" id="UP000324282"/>
    </source>
</evidence>
<name>A0A5S5BE30_STUST</name>
<dbReference type="Pfam" id="PF14081">
    <property type="entry name" value="DUF4262"/>
    <property type="match status" value="1"/>
</dbReference>